<feature type="transmembrane region" description="Helical" evidence="2">
    <location>
        <begin position="197"/>
        <end position="221"/>
    </location>
</feature>
<dbReference type="EMBL" id="LKCN02000003">
    <property type="protein sequence ID" value="RCI15333.1"/>
    <property type="molecule type" value="Genomic_DNA"/>
</dbReference>
<feature type="region of interest" description="Disordered" evidence="1">
    <location>
        <begin position="65"/>
        <end position="147"/>
    </location>
</feature>
<keyword evidence="4" id="KW-1185">Reference proteome</keyword>
<organism evidence="3 4">
    <name type="scientific">Ophiocordyceps polyrhachis-furcata BCC 54312</name>
    <dbReference type="NCBI Taxonomy" id="1330021"/>
    <lineage>
        <taxon>Eukaryota</taxon>
        <taxon>Fungi</taxon>
        <taxon>Dikarya</taxon>
        <taxon>Ascomycota</taxon>
        <taxon>Pezizomycotina</taxon>
        <taxon>Sordariomycetes</taxon>
        <taxon>Hypocreomycetidae</taxon>
        <taxon>Hypocreales</taxon>
        <taxon>Ophiocordycipitaceae</taxon>
        <taxon>Ophiocordyceps</taxon>
    </lineage>
</organism>
<dbReference type="Proteomes" id="UP000253664">
    <property type="component" value="Unassembled WGS sequence"/>
</dbReference>
<name>A0A367LLL8_9HYPO</name>
<reference evidence="3 4" key="1">
    <citation type="journal article" date="2015" name="BMC Genomics">
        <title>Insights from the genome of Ophiocordyceps polyrhachis-furcata to pathogenicity and host specificity in insect fungi.</title>
        <authorList>
            <person name="Wichadakul D."/>
            <person name="Kobmoo N."/>
            <person name="Ingsriswang S."/>
            <person name="Tangphatsornruang S."/>
            <person name="Chantasingh D."/>
            <person name="Luangsa-ard J.J."/>
            <person name="Eurwilaichitr L."/>
        </authorList>
    </citation>
    <scope>NUCLEOTIDE SEQUENCE [LARGE SCALE GENOMIC DNA]</scope>
    <source>
        <strain evidence="3 4">BCC 54312</strain>
    </source>
</reference>
<keyword evidence="2" id="KW-0812">Transmembrane</keyword>
<accession>A0A367LLL8</accession>
<evidence type="ECO:0000313" key="4">
    <source>
        <dbReference type="Proteomes" id="UP000253664"/>
    </source>
</evidence>
<evidence type="ECO:0000313" key="3">
    <source>
        <dbReference type="EMBL" id="RCI15333.1"/>
    </source>
</evidence>
<evidence type="ECO:0008006" key="5">
    <source>
        <dbReference type="Google" id="ProtNLM"/>
    </source>
</evidence>
<dbReference type="AlphaFoldDB" id="A0A367LLL8"/>
<comment type="caution">
    <text evidence="3">The sequence shown here is derived from an EMBL/GenBank/DDBJ whole genome shotgun (WGS) entry which is preliminary data.</text>
</comment>
<evidence type="ECO:0000256" key="1">
    <source>
        <dbReference type="SAM" id="MobiDB-lite"/>
    </source>
</evidence>
<proteinExistence type="predicted"/>
<sequence length="232" mass="23615">MAVIARRFVSPQRSPWPSLTNTPQTSGSTTTASLKTIRRQEQEAVGHLSRIFPREEFTISIILGPDGTQPTVLPGGPGEGSPTTQGPDAVFIPLPTPSARQPGGGVVKSMPAPSPTRTASSTTPTSSSTTLASPSTTSTTSSSSVLQSTVLTPTTISPTSSFVALQSDLQTPSASASPATGAGGTQKDVLPTQGGRVAAIGIAAGVFAGVAFIVMTAAFIYRYRKRKSAAAS</sequence>
<feature type="region of interest" description="Disordered" evidence="1">
    <location>
        <begin position="1"/>
        <end position="33"/>
    </location>
</feature>
<gene>
    <name evidence="3" type="ORF">L249_6524</name>
</gene>
<feature type="compositionally biased region" description="Low complexity" evidence="1">
    <location>
        <begin position="109"/>
        <end position="147"/>
    </location>
</feature>
<protein>
    <recommendedName>
        <fullName evidence="5">Mid2 domain-containing protein</fullName>
    </recommendedName>
</protein>
<feature type="compositionally biased region" description="Low complexity" evidence="1">
    <location>
        <begin position="20"/>
        <end position="33"/>
    </location>
</feature>
<evidence type="ECO:0000256" key="2">
    <source>
        <dbReference type="SAM" id="Phobius"/>
    </source>
</evidence>
<keyword evidence="2" id="KW-0472">Membrane</keyword>
<keyword evidence="2" id="KW-1133">Transmembrane helix</keyword>